<gene>
    <name evidence="3" type="ORF">Acr_13g0001280</name>
</gene>
<evidence type="ECO:0000256" key="2">
    <source>
        <dbReference type="SAM" id="Phobius"/>
    </source>
</evidence>
<sequence length="123" mass="13516">MASTEELRRRTKDEPTVEPTQNNDNNYNNRGRRRERTAMARRGLRSLAIAVLAPLSLHVAAITFSHSSHGASTKPPPPWTLHAICVGPELPHGLLRLARVGRRAGSTGSPLVWPSSWAISPRV</sequence>
<dbReference type="Proteomes" id="UP000585474">
    <property type="component" value="Unassembled WGS sequence"/>
</dbReference>
<reference evidence="3 4" key="1">
    <citation type="submission" date="2019-07" db="EMBL/GenBank/DDBJ databases">
        <title>De Novo Assembly of kiwifruit Actinidia rufa.</title>
        <authorList>
            <person name="Sugita-Konishi S."/>
            <person name="Sato K."/>
            <person name="Mori E."/>
            <person name="Abe Y."/>
            <person name="Kisaki G."/>
            <person name="Hamano K."/>
            <person name="Suezawa K."/>
            <person name="Otani M."/>
            <person name="Fukuda T."/>
            <person name="Manabe T."/>
            <person name="Gomi K."/>
            <person name="Tabuchi M."/>
            <person name="Akimitsu K."/>
            <person name="Kataoka I."/>
        </authorList>
    </citation>
    <scope>NUCLEOTIDE SEQUENCE [LARGE SCALE GENOMIC DNA]</scope>
    <source>
        <strain evidence="4">cv. Fuchu</strain>
    </source>
</reference>
<keyword evidence="4" id="KW-1185">Reference proteome</keyword>
<evidence type="ECO:0000313" key="3">
    <source>
        <dbReference type="EMBL" id="GFY98727.1"/>
    </source>
</evidence>
<evidence type="ECO:0000256" key="1">
    <source>
        <dbReference type="SAM" id="MobiDB-lite"/>
    </source>
</evidence>
<protein>
    <submittedName>
        <fullName evidence="3">Uncharacterized protein</fullName>
    </submittedName>
</protein>
<keyword evidence="2" id="KW-0472">Membrane</keyword>
<evidence type="ECO:0000313" key="4">
    <source>
        <dbReference type="Proteomes" id="UP000585474"/>
    </source>
</evidence>
<dbReference type="EMBL" id="BJWL01000013">
    <property type="protein sequence ID" value="GFY98727.1"/>
    <property type="molecule type" value="Genomic_DNA"/>
</dbReference>
<comment type="caution">
    <text evidence="3">The sequence shown here is derived from an EMBL/GenBank/DDBJ whole genome shotgun (WGS) entry which is preliminary data.</text>
</comment>
<organism evidence="3 4">
    <name type="scientific">Actinidia rufa</name>
    <dbReference type="NCBI Taxonomy" id="165716"/>
    <lineage>
        <taxon>Eukaryota</taxon>
        <taxon>Viridiplantae</taxon>
        <taxon>Streptophyta</taxon>
        <taxon>Embryophyta</taxon>
        <taxon>Tracheophyta</taxon>
        <taxon>Spermatophyta</taxon>
        <taxon>Magnoliopsida</taxon>
        <taxon>eudicotyledons</taxon>
        <taxon>Gunneridae</taxon>
        <taxon>Pentapetalae</taxon>
        <taxon>asterids</taxon>
        <taxon>Ericales</taxon>
        <taxon>Actinidiaceae</taxon>
        <taxon>Actinidia</taxon>
    </lineage>
</organism>
<accession>A0A7J0FLD0</accession>
<feature type="region of interest" description="Disordered" evidence="1">
    <location>
        <begin position="1"/>
        <end position="39"/>
    </location>
</feature>
<keyword evidence="2" id="KW-0812">Transmembrane</keyword>
<dbReference type="OrthoDB" id="8841220at2759"/>
<dbReference type="AlphaFoldDB" id="A0A7J0FLD0"/>
<proteinExistence type="predicted"/>
<feature type="compositionally biased region" description="Basic and acidic residues" evidence="1">
    <location>
        <begin position="1"/>
        <end position="15"/>
    </location>
</feature>
<name>A0A7J0FLD0_9ERIC</name>
<keyword evidence="2" id="KW-1133">Transmembrane helix</keyword>
<feature type="transmembrane region" description="Helical" evidence="2">
    <location>
        <begin position="43"/>
        <end position="64"/>
    </location>
</feature>